<dbReference type="NCBIfam" id="NF004772">
    <property type="entry name" value="PRK06112.1"/>
    <property type="match status" value="1"/>
</dbReference>
<dbReference type="InterPro" id="IPR000399">
    <property type="entry name" value="TPP-bd_CS"/>
</dbReference>
<evidence type="ECO:0000259" key="8">
    <source>
        <dbReference type="Pfam" id="PF00205"/>
    </source>
</evidence>
<dbReference type="EMBL" id="JANIIC010000006">
    <property type="protein sequence ID" value="MCQ8829010.1"/>
    <property type="molecule type" value="Genomic_DNA"/>
</dbReference>
<dbReference type="SUPFAM" id="SSF52518">
    <property type="entry name" value="Thiamin diphosphate-binding fold (THDP-binding)"/>
    <property type="match status" value="2"/>
</dbReference>
<feature type="region of interest" description="Disordered" evidence="7">
    <location>
        <begin position="564"/>
        <end position="590"/>
    </location>
</feature>
<feature type="domain" description="Thiamine pyrophosphate enzyme TPP-binding" evidence="9">
    <location>
        <begin position="404"/>
        <end position="551"/>
    </location>
</feature>
<dbReference type="AlphaFoldDB" id="A0A9X2LRI4"/>
<dbReference type="Pfam" id="PF00205">
    <property type="entry name" value="TPP_enzyme_M"/>
    <property type="match status" value="1"/>
</dbReference>
<evidence type="ECO:0000313" key="12">
    <source>
        <dbReference type="Proteomes" id="UP001142400"/>
    </source>
</evidence>
<dbReference type="InterPro" id="IPR012001">
    <property type="entry name" value="Thiamin_PyroP_enz_TPP-bd_dom"/>
</dbReference>
<dbReference type="PANTHER" id="PTHR18968">
    <property type="entry name" value="THIAMINE PYROPHOSPHATE ENZYMES"/>
    <property type="match status" value="1"/>
</dbReference>
<dbReference type="PANTHER" id="PTHR18968:SF166">
    <property type="entry name" value="2-HYDROXYACYL-COA LYASE 2"/>
    <property type="match status" value="1"/>
</dbReference>
<dbReference type="InterPro" id="IPR011766">
    <property type="entry name" value="TPP_enzyme_TPP-bd"/>
</dbReference>
<feature type="domain" description="Thiamine pyrophosphate enzyme central" evidence="8">
    <location>
        <begin position="197"/>
        <end position="336"/>
    </location>
</feature>
<keyword evidence="12" id="KW-1185">Reference proteome</keyword>
<dbReference type="CDD" id="cd00568">
    <property type="entry name" value="TPP_enzymes"/>
    <property type="match status" value="1"/>
</dbReference>
<dbReference type="InterPro" id="IPR045229">
    <property type="entry name" value="TPP_enz"/>
</dbReference>
<dbReference type="CDD" id="cd07035">
    <property type="entry name" value="TPP_PYR_POX_like"/>
    <property type="match status" value="1"/>
</dbReference>
<sequence length="590" mass="62942">MRRKLMSDTVADALAGALARHGVTSIFGQSNPTALMLAAERIGIRQILYRTENAAGAMADGFARVGRRVAVVAAQNGPAATLMVPPMAEALKASVPMLVLVQEVPASDRDRNAFQELDHFALFAGVSKWTRRIDDPSRVEDNVDMALTVANSGRPGPVVLLLPKDILQAPAVPPRFGRRRDLGAFPLDRPRPEATAVAEAARLVAEARSPLVVAGGGVHLSDAVEELTALQRLAHLPVVTTNMGKGAVSELDTLSLGVAANVTGQGGPAHHHLPLIQQSDVVLLVGTRTNENGTEGWTLTSPDATYIHIDMDPVEVGRTYEALRLVGDARSALSDLADALAGCDLTRRQRAAESLRHRIATGRRRRADEIEAAVPFDARPIAPERLLRELDELLVPDDIVVADASYSSFWVASHLTAKRAGQRFVLPRGLAGLGWGLPLGLGAKLATPDARVVAVVGDGGFAHVWSELETAVREDLALTLIVLNNQVLAAQGHAEMAAFGQTTTGIDFQPVDHAAMARAVGAAGIRITDPDQLEPQLKDALASTTVTVLDVVIDPDSFPPVRAFDRHADRIRRRPRTGRPTPTSPDRPKG</sequence>
<proteinExistence type="inferred from homology"/>
<dbReference type="RefSeq" id="WP_257630432.1">
    <property type="nucleotide sequence ID" value="NZ_JANIIC010000006.1"/>
</dbReference>
<evidence type="ECO:0000259" key="9">
    <source>
        <dbReference type="Pfam" id="PF02775"/>
    </source>
</evidence>
<evidence type="ECO:0000256" key="3">
    <source>
        <dbReference type="ARBA" id="ARBA00007812"/>
    </source>
</evidence>
<name>A0A9X2LRI4_STRMQ</name>
<evidence type="ECO:0000256" key="2">
    <source>
        <dbReference type="ARBA" id="ARBA00001964"/>
    </source>
</evidence>
<dbReference type="GO" id="GO:0009099">
    <property type="term" value="P:L-valine biosynthetic process"/>
    <property type="evidence" value="ECO:0007669"/>
    <property type="project" value="TreeGrafter"/>
</dbReference>
<reference evidence="11" key="1">
    <citation type="submission" date="2022-06" db="EMBL/GenBank/DDBJ databases">
        <title>WGS of actinobacteria.</title>
        <authorList>
            <person name="Thawai C."/>
        </authorList>
    </citation>
    <scope>NUCLEOTIDE SEQUENCE</scope>
    <source>
        <strain evidence="11">DSM 42010</strain>
    </source>
</reference>
<comment type="similarity">
    <text evidence="3 6">Belongs to the TPP enzyme family.</text>
</comment>
<dbReference type="GO" id="GO:0003984">
    <property type="term" value="F:acetolactate synthase activity"/>
    <property type="evidence" value="ECO:0007669"/>
    <property type="project" value="TreeGrafter"/>
</dbReference>
<evidence type="ECO:0000259" key="10">
    <source>
        <dbReference type="Pfam" id="PF02776"/>
    </source>
</evidence>
<comment type="caution">
    <text evidence="11">The sequence shown here is derived from an EMBL/GenBank/DDBJ whole genome shotgun (WGS) entry which is preliminary data.</text>
</comment>
<dbReference type="GO" id="GO:0050660">
    <property type="term" value="F:flavin adenine dinucleotide binding"/>
    <property type="evidence" value="ECO:0007669"/>
    <property type="project" value="TreeGrafter"/>
</dbReference>
<dbReference type="Pfam" id="PF02775">
    <property type="entry name" value="TPP_enzyme_C"/>
    <property type="match status" value="1"/>
</dbReference>
<evidence type="ECO:0000256" key="4">
    <source>
        <dbReference type="ARBA" id="ARBA00022723"/>
    </source>
</evidence>
<gene>
    <name evidence="11" type="ORF">NQU54_07935</name>
</gene>
<dbReference type="GO" id="GO:0000287">
    <property type="term" value="F:magnesium ion binding"/>
    <property type="evidence" value="ECO:0007669"/>
    <property type="project" value="InterPro"/>
</dbReference>
<dbReference type="Pfam" id="PF02776">
    <property type="entry name" value="TPP_enzyme_N"/>
    <property type="match status" value="1"/>
</dbReference>
<dbReference type="InterPro" id="IPR029061">
    <property type="entry name" value="THDP-binding"/>
</dbReference>
<feature type="domain" description="Thiamine pyrophosphate enzyme N-terminal TPP-binding" evidence="10">
    <location>
        <begin position="9"/>
        <end position="121"/>
    </location>
</feature>
<organism evidence="11 12">
    <name type="scientific">Streptomyces malaysiensis subsp. samsunensis</name>
    <dbReference type="NCBI Taxonomy" id="459658"/>
    <lineage>
        <taxon>Bacteria</taxon>
        <taxon>Bacillati</taxon>
        <taxon>Actinomycetota</taxon>
        <taxon>Actinomycetes</taxon>
        <taxon>Kitasatosporales</taxon>
        <taxon>Streptomycetaceae</taxon>
        <taxon>Streptomyces</taxon>
        <taxon>Streptomyces violaceusniger group</taxon>
    </lineage>
</organism>
<protein>
    <submittedName>
        <fullName evidence="11">Acetolactate synthase catalytic subunit</fullName>
    </submittedName>
</protein>
<accession>A0A9X2LRI4</accession>
<evidence type="ECO:0000256" key="5">
    <source>
        <dbReference type="ARBA" id="ARBA00023052"/>
    </source>
</evidence>
<dbReference type="PROSITE" id="PS00187">
    <property type="entry name" value="TPP_ENZYMES"/>
    <property type="match status" value="1"/>
</dbReference>
<dbReference type="InterPro" id="IPR012000">
    <property type="entry name" value="Thiamin_PyroP_enz_cen_dom"/>
</dbReference>
<keyword evidence="5 6" id="KW-0786">Thiamine pyrophosphate</keyword>
<dbReference type="SUPFAM" id="SSF52467">
    <property type="entry name" value="DHS-like NAD/FAD-binding domain"/>
    <property type="match status" value="1"/>
</dbReference>
<dbReference type="Proteomes" id="UP001142400">
    <property type="component" value="Unassembled WGS sequence"/>
</dbReference>
<dbReference type="Gene3D" id="3.40.50.1220">
    <property type="entry name" value="TPP-binding domain"/>
    <property type="match status" value="1"/>
</dbReference>
<dbReference type="InterPro" id="IPR029035">
    <property type="entry name" value="DHS-like_NAD/FAD-binding_dom"/>
</dbReference>
<evidence type="ECO:0000256" key="7">
    <source>
        <dbReference type="SAM" id="MobiDB-lite"/>
    </source>
</evidence>
<evidence type="ECO:0000256" key="1">
    <source>
        <dbReference type="ARBA" id="ARBA00001946"/>
    </source>
</evidence>
<dbReference type="GO" id="GO:0009097">
    <property type="term" value="P:isoleucine biosynthetic process"/>
    <property type="evidence" value="ECO:0007669"/>
    <property type="project" value="TreeGrafter"/>
</dbReference>
<evidence type="ECO:0000313" key="11">
    <source>
        <dbReference type="EMBL" id="MCQ8829010.1"/>
    </source>
</evidence>
<dbReference type="Gene3D" id="3.40.50.970">
    <property type="match status" value="2"/>
</dbReference>
<keyword evidence="4" id="KW-0479">Metal-binding</keyword>
<comment type="cofactor">
    <cofactor evidence="2">
        <name>thiamine diphosphate</name>
        <dbReference type="ChEBI" id="CHEBI:58937"/>
    </cofactor>
</comment>
<evidence type="ECO:0000256" key="6">
    <source>
        <dbReference type="RuleBase" id="RU362132"/>
    </source>
</evidence>
<dbReference type="GO" id="GO:0030976">
    <property type="term" value="F:thiamine pyrophosphate binding"/>
    <property type="evidence" value="ECO:0007669"/>
    <property type="project" value="InterPro"/>
</dbReference>
<dbReference type="GO" id="GO:0005948">
    <property type="term" value="C:acetolactate synthase complex"/>
    <property type="evidence" value="ECO:0007669"/>
    <property type="project" value="TreeGrafter"/>
</dbReference>
<comment type="cofactor">
    <cofactor evidence="1">
        <name>Mg(2+)</name>
        <dbReference type="ChEBI" id="CHEBI:18420"/>
    </cofactor>
</comment>